<dbReference type="AlphaFoldDB" id="A0A813NMG4"/>
<reference evidence="2" key="1">
    <citation type="submission" date="2021-02" db="EMBL/GenBank/DDBJ databases">
        <authorList>
            <person name="Nowell W R."/>
        </authorList>
    </citation>
    <scope>NUCLEOTIDE SEQUENCE</scope>
</reference>
<name>A0A813NMG4_9BILA</name>
<dbReference type="Proteomes" id="UP000663882">
    <property type="component" value="Unassembled WGS sequence"/>
</dbReference>
<dbReference type="OrthoDB" id="10047618at2759"/>
<proteinExistence type="predicted"/>
<sequence>MPGAKRTAKTVSYTGHNDDDDFISKGDNTKKTRSMKSNDQQTELKSSTRQLSQKRKEKLSKVEQEELDLALKLSKETVQSNETSIELPIITDDKESLNSTSTVSSHESKTTTEKEPDEPDENSLPKNKRMKLDEEEENVDENESNNGEEEEDDIGEEEEEEEPTPQKIPIRKKEEKKKNSGRLNQILTVTSSDLNSSRLITRGQQKSSVLEKIENKLRRIILGATVCTYIYLIDLVSTTDHSKKKSNVPLGFPTNKIIISSLQTSRVGLSRKVSVIKSLHPNLNQRIAHE</sequence>
<evidence type="ECO:0000256" key="1">
    <source>
        <dbReference type="SAM" id="MobiDB-lite"/>
    </source>
</evidence>
<evidence type="ECO:0000313" key="3">
    <source>
        <dbReference type="Proteomes" id="UP000663882"/>
    </source>
</evidence>
<accession>A0A813NMG4</accession>
<comment type="caution">
    <text evidence="2">The sequence shown here is derived from an EMBL/GenBank/DDBJ whole genome shotgun (WGS) entry which is preliminary data.</text>
</comment>
<organism evidence="2 3">
    <name type="scientific">Rotaria sordida</name>
    <dbReference type="NCBI Taxonomy" id="392033"/>
    <lineage>
        <taxon>Eukaryota</taxon>
        <taxon>Metazoa</taxon>
        <taxon>Spiralia</taxon>
        <taxon>Gnathifera</taxon>
        <taxon>Rotifera</taxon>
        <taxon>Eurotatoria</taxon>
        <taxon>Bdelloidea</taxon>
        <taxon>Philodinida</taxon>
        <taxon>Philodinidae</taxon>
        <taxon>Rotaria</taxon>
    </lineage>
</organism>
<feature type="compositionally biased region" description="Polar residues" evidence="1">
    <location>
        <begin position="35"/>
        <end position="51"/>
    </location>
</feature>
<feature type="region of interest" description="Disordered" evidence="1">
    <location>
        <begin position="1"/>
        <end position="184"/>
    </location>
</feature>
<evidence type="ECO:0000313" key="2">
    <source>
        <dbReference type="EMBL" id="CAF0738664.1"/>
    </source>
</evidence>
<dbReference type="EMBL" id="CAJNOO010000010">
    <property type="protein sequence ID" value="CAF0738664.1"/>
    <property type="molecule type" value="Genomic_DNA"/>
</dbReference>
<gene>
    <name evidence="2" type="ORF">RFH988_LOCUS596</name>
</gene>
<protein>
    <submittedName>
        <fullName evidence="2">Uncharacterized protein</fullName>
    </submittedName>
</protein>
<feature type="compositionally biased region" description="Acidic residues" evidence="1">
    <location>
        <begin position="133"/>
        <end position="163"/>
    </location>
</feature>